<feature type="compositionally biased region" description="Pro residues" evidence="6">
    <location>
        <begin position="554"/>
        <end position="566"/>
    </location>
</feature>
<feature type="compositionally biased region" description="Polar residues" evidence="6">
    <location>
        <begin position="594"/>
        <end position="605"/>
    </location>
</feature>
<feature type="compositionally biased region" description="Low complexity" evidence="6">
    <location>
        <begin position="606"/>
        <end position="616"/>
    </location>
</feature>
<feature type="compositionally biased region" description="Polar residues" evidence="6">
    <location>
        <begin position="317"/>
        <end position="337"/>
    </location>
</feature>
<organism evidence="8 9">
    <name type="scientific">Phialocephala subalpina</name>
    <dbReference type="NCBI Taxonomy" id="576137"/>
    <lineage>
        <taxon>Eukaryota</taxon>
        <taxon>Fungi</taxon>
        <taxon>Dikarya</taxon>
        <taxon>Ascomycota</taxon>
        <taxon>Pezizomycotina</taxon>
        <taxon>Leotiomycetes</taxon>
        <taxon>Helotiales</taxon>
        <taxon>Mollisiaceae</taxon>
        <taxon>Phialocephala</taxon>
        <taxon>Phialocephala fortinii species complex</taxon>
    </lineage>
</organism>
<feature type="compositionally biased region" description="Low complexity" evidence="6">
    <location>
        <begin position="1615"/>
        <end position="1624"/>
    </location>
</feature>
<feature type="region of interest" description="Disordered" evidence="6">
    <location>
        <begin position="1615"/>
        <end position="1635"/>
    </location>
</feature>
<comment type="function">
    <text evidence="4">RNA-binding nucleolar protein required for pre-rRNA processing. Involved in production of 18S rRNA and assembly of small ribosomal subunit.</text>
</comment>
<dbReference type="GO" id="GO:0003723">
    <property type="term" value="F:RNA binding"/>
    <property type="evidence" value="ECO:0007669"/>
    <property type="project" value="InterPro"/>
</dbReference>
<feature type="repeat" description="Pumilio" evidence="5">
    <location>
        <begin position="1561"/>
        <end position="1596"/>
    </location>
</feature>
<name>A0A1L7X8Q5_9HELO</name>
<feature type="region of interest" description="Disordered" evidence="6">
    <location>
        <begin position="2392"/>
        <end position="2423"/>
    </location>
</feature>
<dbReference type="InterPro" id="IPR016039">
    <property type="entry name" value="Thiolase-like"/>
</dbReference>
<dbReference type="Gene3D" id="1.25.10.10">
    <property type="entry name" value="Leucine-rich Repeat Variant"/>
    <property type="match status" value="1"/>
</dbReference>
<dbReference type="GO" id="GO:0004312">
    <property type="term" value="F:fatty acid synthase activity"/>
    <property type="evidence" value="ECO:0007669"/>
    <property type="project" value="TreeGrafter"/>
</dbReference>
<dbReference type="InterPro" id="IPR001313">
    <property type="entry name" value="Pumilio_RNA-bd_rpt"/>
</dbReference>
<feature type="compositionally biased region" description="Polar residues" evidence="6">
    <location>
        <begin position="346"/>
        <end position="358"/>
    </location>
</feature>
<dbReference type="Gene3D" id="3.40.47.10">
    <property type="match status" value="1"/>
</dbReference>
<feature type="compositionally biased region" description="Basic and acidic residues" evidence="6">
    <location>
        <begin position="690"/>
        <end position="701"/>
    </location>
</feature>
<evidence type="ECO:0000256" key="3">
    <source>
        <dbReference type="ARBA" id="ARBA00022737"/>
    </source>
</evidence>
<dbReference type="PROSITE" id="PS50302">
    <property type="entry name" value="PUM"/>
    <property type="match status" value="1"/>
</dbReference>
<keyword evidence="9" id="KW-1185">Reference proteome</keyword>
<dbReference type="EMBL" id="FJOG01000018">
    <property type="protein sequence ID" value="CZR61400.1"/>
    <property type="molecule type" value="Genomic_DNA"/>
</dbReference>
<feature type="region of interest" description="Disordered" evidence="6">
    <location>
        <begin position="690"/>
        <end position="712"/>
    </location>
</feature>
<evidence type="ECO:0000259" key="7">
    <source>
        <dbReference type="PROSITE" id="PS50011"/>
    </source>
</evidence>
<keyword evidence="3" id="KW-0677">Repeat</keyword>
<dbReference type="InterPro" id="IPR050091">
    <property type="entry name" value="PKS_NRPS_Biosynth_Enz"/>
</dbReference>
<feature type="region of interest" description="Disordered" evidence="6">
    <location>
        <begin position="1514"/>
        <end position="1536"/>
    </location>
</feature>
<dbReference type="InterPro" id="IPR020841">
    <property type="entry name" value="PKS_Beta-ketoAc_synthase_dom"/>
</dbReference>
<evidence type="ECO:0000256" key="2">
    <source>
        <dbReference type="ARBA" id="ARBA00022553"/>
    </source>
</evidence>
<protein>
    <recommendedName>
        <fullName evidence="7">Protein kinase domain-containing protein</fullName>
    </recommendedName>
</protein>
<dbReference type="Gene3D" id="3.30.160.60">
    <property type="entry name" value="Classic Zinc Finger"/>
    <property type="match status" value="1"/>
</dbReference>
<evidence type="ECO:0000256" key="6">
    <source>
        <dbReference type="SAM" id="MobiDB-lite"/>
    </source>
</evidence>
<feature type="domain" description="Protein kinase" evidence="7">
    <location>
        <begin position="849"/>
        <end position="1240"/>
    </location>
</feature>
<dbReference type="InterPro" id="IPR013087">
    <property type="entry name" value="Znf_C2H2_type"/>
</dbReference>
<feature type="region of interest" description="Disordered" evidence="6">
    <location>
        <begin position="312"/>
        <end position="373"/>
    </location>
</feature>
<reference evidence="8 9" key="1">
    <citation type="submission" date="2016-03" db="EMBL/GenBank/DDBJ databases">
        <authorList>
            <person name="Ploux O."/>
        </authorList>
    </citation>
    <scope>NUCLEOTIDE SEQUENCE [LARGE SCALE GENOMIC DNA]</scope>
    <source>
        <strain evidence="8 9">UAMH 11012</strain>
    </source>
</reference>
<dbReference type="Pfam" id="PF00109">
    <property type="entry name" value="ketoacyl-synt"/>
    <property type="match status" value="1"/>
</dbReference>
<dbReference type="PROSITE" id="PS00028">
    <property type="entry name" value="ZINC_FINGER_C2H2_1"/>
    <property type="match status" value="2"/>
</dbReference>
<evidence type="ECO:0000256" key="4">
    <source>
        <dbReference type="ARBA" id="ARBA00024893"/>
    </source>
</evidence>
<evidence type="ECO:0000256" key="1">
    <source>
        <dbReference type="ARBA" id="ARBA00022450"/>
    </source>
</evidence>
<gene>
    <name evidence="8" type="ORF">PAC_11296</name>
</gene>
<dbReference type="InterPro" id="IPR011989">
    <property type="entry name" value="ARM-like"/>
</dbReference>
<keyword evidence="1" id="KW-0596">Phosphopantetheine</keyword>
<dbReference type="OrthoDB" id="3565451at2759"/>
<feature type="region of interest" description="Disordered" evidence="6">
    <location>
        <begin position="779"/>
        <end position="808"/>
    </location>
</feature>
<dbReference type="SUPFAM" id="SSF56112">
    <property type="entry name" value="Protein kinase-like (PK-like)"/>
    <property type="match status" value="1"/>
</dbReference>
<feature type="region of interest" description="Disordered" evidence="6">
    <location>
        <begin position="1968"/>
        <end position="2000"/>
    </location>
</feature>
<dbReference type="SMART" id="SM00355">
    <property type="entry name" value="ZnF_C2H2"/>
    <property type="match status" value="9"/>
</dbReference>
<accession>A0A1L7X8Q5</accession>
<feature type="compositionally biased region" description="Polar residues" evidence="6">
    <location>
        <begin position="170"/>
        <end position="193"/>
    </location>
</feature>
<dbReference type="PANTHER" id="PTHR43775:SF37">
    <property type="entry name" value="SI:DKEY-61P9.11"/>
    <property type="match status" value="1"/>
</dbReference>
<proteinExistence type="predicted"/>
<dbReference type="GO" id="GO:0044550">
    <property type="term" value="P:secondary metabolite biosynthetic process"/>
    <property type="evidence" value="ECO:0007669"/>
    <property type="project" value="TreeGrafter"/>
</dbReference>
<sequence>MEQQMAPNWADGFVPNQESMRLDHMTVNPAELSKIVRPDFNMDDDMFSGVHDSLKYLPDLSRLQSEFPLSTLADPNSEMQGQDIDTISMPPFDANLNHSQMSGPFGDASQYALDYEETARQAPPHVQQGYEAPMYDMGFGSHYGPQSFNKGYMQLGSSMSISMTNNLPSNQVSFSSEPSNFASHGTIDSQTKELTPAAETPKASRAVAYLRRKEKTRYRRSVSRATLSPLPSSSPRENSMSHHGTSNSSISEESQSSHHIDAQKELNMLDKTFKPTSTFAQRKKAHLMKELEDKLAETLRQLKELMIDDEKFGGSSDVESNHTLTSTVPSSKVSASASEILESDASADNTSVSSTPRQPENIPASVEDRPPPCRHKPCQKCPFSTLYHCTYKGCGYATHQFADFVRHEGGDGHWPQNRFMCLECCPGSTNSTQEAPKDENGNSICVFCLLPFSLLPGTATQHFLECTAARNDATTFGRVDHLIEHRRDIHGIAGTNKVEQKEVNKTTASWKYPIESEWPRQCGTCGAKFTTWDERMKHLAEHFQEEFRKKSKRPFPPPKDFTPGPGPSRKDDDDDDDDTPNGGNCGPRRYAPGQQGQSQTVAAQNSSSKSSQGQRSQGRHHNQTRDVYACNLYGQTALHLASNSSLALQRYLNDPDEPFATRWSLGLAPKYDNKSRVKDLLALIRERQQHLTNVDRQRESPSEDDESELRSATKQELVPGLVFKENVGALHVSPGHKYNVYLEAAALLRGARFIPSLNTIPMNIVHWWEEATPPSVRKTISEGSIRDEPDISDSSKLGPRSPFPALAQDSNHYNDEFCVQKARVGTTDTVSIYGLNRDLYSSWQEKKASSLNWPLGHSKARDIALMKCFDAIIKEPNEPLVSHQNMRTGDVEGYPIIFVAHSLGGIVVKQALGLLQEAHVKTVSNFLPRCSSSMEIPSYCRSKALVAELDEIVQSHLARDIHDKDRYSRLLEQVAPVSGDLTVLSALSQHMNNVQRDQNPGNIFELEVVNILPAYGILQIADFGIGKFHNLHSGTGTEPARGTPPCTAPRNKILSVYLDGSRHVGGEPSKLSTSYNHSPLSTGSPAYQAPELLYDIGHAERLLAVDVWSLGAILSEAATWNNHHQTLLGKSKWEEFNSEILQGSYLEAVDLQCMHSSGTNNNYCPILRWHQTCFEGPRVQHLTKHICEELEIALRADNHHEQADSMKRKANWIRHENERHRHLMDAMVSPESCQESHPSAAISESWDEVDLEVNFHPTQCLLSGCRGGYIFKTLQSYRSHLKNVHDKGIYCRVLGCRHTKPFASKNDVDRHYRAKYDLYAVKSFRSERPSCVARVRSWKRKDKLREHDRKYHMEVPCHICSHYFDNDQELFEHTNLDHAIYDQRLDKFGRAIFSTMVSPFSLDTPSYELPTPKISEFDGSSYPLYPDPSDCRTTGEPFKISSVMASPQSIQNELFPEWANPAIALSPSIIGSDYGFAEYGFDPIPEKLSFSTSSSGFVEPSILYGYSHSSYTSPALPQESEKPAPPPTSAFSPESRTEARNVLLEEFRSNSKFNKRYELKDLYNHVVDYSGDQHGTRFIRQKLETANSDEKEPLFREIQPPYLYSSYLYPPQRRPSLSPFSSRSYDGNFRGDESKERGRCTYPDCGNVYKDLKAHMLTHQNNRPEKCPMKTCEYHVKGFVRKYDKNRHTLTHYKGTMVCGFCPGNGSASEKSFNRADVFKRHLTSVHGVEQTPPNSRKRLGNINSATKLSRYAPDATSKCSTCSGTFSNAQDFYDHLDACVLRIVNLAEPLEAINLHASAPLSPRMKPLLAVKNPSPCPISGCSFQFGTPSPGRWTVDRHILTHHGSGCHRFMQSSQRKKVSRKRLSRVPPRHVYRVDPTARAIDLLAERVGSVDLVSIQYDNVLGSTQPPDTAHNGYSQRLDKFGHAISTASSASSCRRSMYASDKPIIYSRDSSLSFVARRPGASYHSASELPPISPLPQIPRGPDSISAPKKGRDPESQRIVVGLDYATTFTRVTYSVVVTPLKLATFYENHRETSEDHPPDKSELLHVVGMAGRFPEAASREKLRELLEKGLDVHRVAPKDRLNAETHYHSTGKIKNTSHTPYRYWIDNPGLFDPRFFNMSPREASQTDPMQRMALYTAYETLEMASPTRIRPTKLDHIGNFFGQTSDDWREINRAQEVDTYFITSGVRAFGPGRNYHFEFSAPSFNIDTTGSSNQLGHQISLPLLSVKEAQKLLLLELDKREPPSRYDTNYFIDLVQSMGFLPVVTHAVAQRMKARDDPFSNFAKGYTCKARLGGLGMYTTVVDQPKSLSNLRSTDCQNHGDVEDQAVHETLCNALSRDGPVQSLGTSTTHTLPSCASSMASRNSRLPMVGTLPTIELASRSTCERYDAAAPSPSPSIDIKSRVNSSAAPLVQPPGHL</sequence>
<feature type="region of interest" description="Disordered" evidence="6">
    <location>
        <begin position="544"/>
        <end position="622"/>
    </location>
</feature>
<evidence type="ECO:0000256" key="5">
    <source>
        <dbReference type="PROSITE-ProRule" id="PRU00317"/>
    </source>
</evidence>
<evidence type="ECO:0000313" key="9">
    <source>
        <dbReference type="Proteomes" id="UP000184330"/>
    </source>
</evidence>
<dbReference type="Pfam" id="PF00806">
    <property type="entry name" value="PUF"/>
    <property type="match status" value="1"/>
</dbReference>
<dbReference type="Proteomes" id="UP000184330">
    <property type="component" value="Unassembled WGS sequence"/>
</dbReference>
<dbReference type="SUPFAM" id="SSF53901">
    <property type="entry name" value="Thiolase-like"/>
    <property type="match status" value="1"/>
</dbReference>
<feature type="compositionally biased region" description="Polar residues" evidence="6">
    <location>
        <begin position="223"/>
        <end position="245"/>
    </location>
</feature>
<evidence type="ECO:0000313" key="8">
    <source>
        <dbReference type="EMBL" id="CZR61400.1"/>
    </source>
</evidence>
<feature type="compositionally biased region" description="Basic residues" evidence="6">
    <location>
        <begin position="210"/>
        <end position="222"/>
    </location>
</feature>
<dbReference type="InterPro" id="IPR000719">
    <property type="entry name" value="Prot_kinase_dom"/>
</dbReference>
<dbReference type="InterPro" id="IPR014030">
    <property type="entry name" value="Ketoacyl_synth_N"/>
</dbReference>
<dbReference type="PANTHER" id="PTHR43775">
    <property type="entry name" value="FATTY ACID SYNTHASE"/>
    <property type="match status" value="1"/>
</dbReference>
<dbReference type="GO" id="GO:0005524">
    <property type="term" value="F:ATP binding"/>
    <property type="evidence" value="ECO:0007669"/>
    <property type="project" value="InterPro"/>
</dbReference>
<feature type="region of interest" description="Disordered" evidence="6">
    <location>
        <begin position="170"/>
        <end position="260"/>
    </location>
</feature>
<dbReference type="Gene3D" id="1.10.510.10">
    <property type="entry name" value="Transferase(Phosphotransferase) domain 1"/>
    <property type="match status" value="1"/>
</dbReference>
<dbReference type="GO" id="GO:0004672">
    <property type="term" value="F:protein kinase activity"/>
    <property type="evidence" value="ECO:0007669"/>
    <property type="project" value="InterPro"/>
</dbReference>
<dbReference type="InterPro" id="IPR011009">
    <property type="entry name" value="Kinase-like_dom_sf"/>
</dbReference>
<dbReference type="PROSITE" id="PS50011">
    <property type="entry name" value="PROTEIN_KINASE_DOM"/>
    <property type="match status" value="1"/>
</dbReference>
<dbReference type="STRING" id="576137.A0A1L7X8Q5"/>
<dbReference type="SMART" id="SM00825">
    <property type="entry name" value="PKS_KS"/>
    <property type="match status" value="1"/>
</dbReference>
<dbReference type="GO" id="GO:0006633">
    <property type="term" value="P:fatty acid biosynthetic process"/>
    <property type="evidence" value="ECO:0007669"/>
    <property type="project" value="TreeGrafter"/>
</dbReference>
<keyword evidence="2" id="KW-0597">Phosphoprotein</keyword>